<dbReference type="KEGG" id="har:HEAR2335"/>
<evidence type="ECO:0008006" key="4">
    <source>
        <dbReference type="Google" id="ProtNLM"/>
    </source>
</evidence>
<keyword evidence="3" id="KW-1185">Reference proteome</keyword>
<accession>A4G7H9</accession>
<dbReference type="PROSITE" id="PS51257">
    <property type="entry name" value="PROKAR_LIPOPROTEIN"/>
    <property type="match status" value="1"/>
</dbReference>
<gene>
    <name evidence="2" type="ordered locus">HEAR2335</name>
</gene>
<dbReference type="OrthoDB" id="8780513at2"/>
<organism evidence="2 3">
    <name type="scientific">Herminiimonas arsenicoxydans</name>
    <dbReference type="NCBI Taxonomy" id="204773"/>
    <lineage>
        <taxon>Bacteria</taxon>
        <taxon>Pseudomonadati</taxon>
        <taxon>Pseudomonadota</taxon>
        <taxon>Betaproteobacteria</taxon>
        <taxon>Burkholderiales</taxon>
        <taxon>Oxalobacteraceae</taxon>
        <taxon>Herminiimonas</taxon>
    </lineage>
</organism>
<proteinExistence type="predicted"/>
<dbReference type="AlphaFoldDB" id="A4G7H9"/>
<dbReference type="SUPFAM" id="SSF58113">
    <property type="entry name" value="Apolipoprotein A-I"/>
    <property type="match status" value="1"/>
</dbReference>
<reference evidence="2 3" key="1">
    <citation type="journal article" date="2007" name="PLoS Genet.">
        <title>A tale of two oxidation states: bacterial colonization of arsenic-rich environments.</title>
        <authorList>
            <person name="Muller D."/>
            <person name="Medigue C."/>
            <person name="Koechler S."/>
            <person name="Barbe V."/>
            <person name="Barakat M."/>
            <person name="Talla E."/>
            <person name="Bonnefoy V."/>
            <person name="Krin E."/>
            <person name="Arsene-Ploetze F."/>
            <person name="Carapito C."/>
            <person name="Chandler M."/>
            <person name="Cournoyer B."/>
            <person name="Cruveiller S."/>
            <person name="Dossat C."/>
            <person name="Duval S."/>
            <person name="Heymann M."/>
            <person name="Leize E."/>
            <person name="Lieutaud A."/>
            <person name="Lievremont D."/>
            <person name="Makita Y."/>
            <person name="Mangenot S."/>
            <person name="Nitschke W."/>
            <person name="Ortet P."/>
            <person name="Perdrial N."/>
            <person name="Schoepp B."/>
            <person name="Siguier N."/>
            <person name="Simeonova D.D."/>
            <person name="Rouy Z."/>
            <person name="Segurens B."/>
            <person name="Turlin E."/>
            <person name="Vallenet D."/>
            <person name="Van Dorsselaer A."/>
            <person name="Weiss S."/>
            <person name="Weissenbach J."/>
            <person name="Lett M.C."/>
            <person name="Danchin A."/>
            <person name="Bertin P.N."/>
        </authorList>
    </citation>
    <scope>NUCLEOTIDE SEQUENCE [LARGE SCALE GENOMIC DNA]</scope>
    <source>
        <strain evidence="3">ULPAs1</strain>
    </source>
</reference>
<name>A4G7H9_HERAR</name>
<feature type="compositionally biased region" description="Basic and acidic residues" evidence="1">
    <location>
        <begin position="42"/>
        <end position="51"/>
    </location>
</feature>
<evidence type="ECO:0000313" key="2">
    <source>
        <dbReference type="EMBL" id="CAL62466.1"/>
    </source>
</evidence>
<sequence>MKNIRYPLLAFCFLFITGCDRNEMNVPKTKPVGEQSSSPNTAEKDREQKNQFLKATREELDRLQQDLDALKAKAANTSEAAKAKIDSEIQDLQKQQQVLETKWKAFQEEGSNAWRAVEKSFKESIENLRSAIRKITPNKG</sequence>
<feature type="region of interest" description="Disordered" evidence="1">
    <location>
        <begin position="27"/>
        <end position="51"/>
    </location>
</feature>
<dbReference type="EMBL" id="CU207211">
    <property type="protein sequence ID" value="CAL62466.1"/>
    <property type="molecule type" value="Genomic_DNA"/>
</dbReference>
<dbReference type="Proteomes" id="UP000006697">
    <property type="component" value="Chromosome"/>
</dbReference>
<dbReference type="HOGENOM" id="CLU_1832424_0_0_4"/>
<evidence type="ECO:0000313" key="3">
    <source>
        <dbReference type="Proteomes" id="UP000006697"/>
    </source>
</evidence>
<evidence type="ECO:0000256" key="1">
    <source>
        <dbReference type="SAM" id="MobiDB-lite"/>
    </source>
</evidence>
<protein>
    <recommendedName>
        <fullName evidence="4">Lipoprotein</fullName>
    </recommendedName>
</protein>